<dbReference type="GO" id="GO:0005737">
    <property type="term" value="C:cytoplasm"/>
    <property type="evidence" value="ECO:0007669"/>
    <property type="project" value="TreeGrafter"/>
</dbReference>
<dbReference type="PANTHER" id="PTHR19288:SF95">
    <property type="entry name" value="D-GLYCEROL 3-PHOSPHATE PHOSPHATASE"/>
    <property type="match status" value="1"/>
</dbReference>
<dbReference type="SUPFAM" id="SSF56784">
    <property type="entry name" value="HAD-like"/>
    <property type="match status" value="1"/>
</dbReference>
<dbReference type="AlphaFoldDB" id="A0A0B7NUZ3"/>
<reference evidence="1" key="1">
    <citation type="submission" date="2014-08" db="EMBL/GenBank/DDBJ databases">
        <authorList>
            <person name="Falentin Helene"/>
        </authorList>
    </citation>
    <scope>NUCLEOTIDE SEQUENCE</scope>
</reference>
<dbReference type="PANTHER" id="PTHR19288">
    <property type="entry name" value="4-NITROPHENYLPHOSPHATASE-RELATED"/>
    <property type="match status" value="1"/>
</dbReference>
<sequence>MTAVVGPQQALCDQYDAALFDLDGVIYLGPNAVPGASQAVDGLRAHAVRVGFVTNNAARPPQVVADQLNRIGVRSTIDDVVTSAQAAARMLQETLEPGARVLCLGTRALADEISSVGFTLVDSRLDEPAAVIQGYDPDMTWPRVTDGVHAIAAGAQWFACNLDLTRPTDLGLEPGVGTQVNAVRACFPDREPLVAGKPFPALLRETERRLGSQHPIFVGDRLDTDILGAFNTQMDSLFVFTGAHGVRDLVEAVPQERPTHLGYDVRALLAPVRRATVDGLVARCGEQKVRLIDGALELEEIPPGRDEQLDVLWAALQLLWKLSDDGGLTPESWAPLQGLDTLH</sequence>
<dbReference type="InterPro" id="IPR036412">
    <property type="entry name" value="HAD-like_sf"/>
</dbReference>
<evidence type="ECO:0000313" key="1">
    <source>
        <dbReference type="EMBL" id="CEP27700.1"/>
    </source>
</evidence>
<dbReference type="Gene3D" id="3.40.50.1000">
    <property type="entry name" value="HAD superfamily/HAD-like"/>
    <property type="match status" value="2"/>
</dbReference>
<dbReference type="Pfam" id="PF13344">
    <property type="entry name" value="Hydrolase_6"/>
    <property type="match status" value="1"/>
</dbReference>
<dbReference type="GO" id="GO:0016791">
    <property type="term" value="F:phosphatase activity"/>
    <property type="evidence" value="ECO:0007669"/>
    <property type="project" value="TreeGrafter"/>
</dbReference>
<dbReference type="InterPro" id="IPR023214">
    <property type="entry name" value="HAD_sf"/>
</dbReference>
<protein>
    <submittedName>
        <fullName evidence="1">Phosphatase</fullName>
    </submittedName>
</protein>
<accession>A0A0B7NUZ3</accession>
<dbReference type="InterPro" id="IPR006357">
    <property type="entry name" value="HAD-SF_hydro_IIA"/>
</dbReference>
<dbReference type="NCBIfam" id="TIGR01460">
    <property type="entry name" value="HAD-SF-IIA"/>
    <property type="match status" value="1"/>
</dbReference>
<organism evidence="1">
    <name type="scientific">Propionibacterium freudenreichii subsp. freudenreichii</name>
    <dbReference type="NCBI Taxonomy" id="66712"/>
    <lineage>
        <taxon>Bacteria</taxon>
        <taxon>Bacillati</taxon>
        <taxon>Actinomycetota</taxon>
        <taxon>Actinomycetes</taxon>
        <taxon>Propionibacteriales</taxon>
        <taxon>Propionibacteriaceae</taxon>
        <taxon>Propionibacterium</taxon>
    </lineage>
</organism>
<name>A0A0B7NUZ3_PROFF</name>
<dbReference type="EMBL" id="LM676441">
    <property type="protein sequence ID" value="CEP27700.1"/>
    <property type="molecule type" value="Genomic_DNA"/>
</dbReference>
<proteinExistence type="predicted"/>
<dbReference type="Pfam" id="PF13242">
    <property type="entry name" value="Hydrolase_like"/>
    <property type="match status" value="1"/>
</dbReference>
<gene>
    <name evidence="1" type="primary">nagD</name>
    <name evidence="1" type="ORF">PFCIRM138_05050</name>
</gene>